<feature type="region of interest" description="Disordered" evidence="1">
    <location>
        <begin position="129"/>
        <end position="159"/>
    </location>
</feature>
<gene>
    <name evidence="2" type="ORF">EVG20_g7107</name>
</gene>
<protein>
    <recommendedName>
        <fullName evidence="4">Clathrin light chain</fullName>
    </recommendedName>
</protein>
<feature type="region of interest" description="Disordered" evidence="1">
    <location>
        <begin position="24"/>
        <end position="83"/>
    </location>
</feature>
<accession>A0A4Y9YG34</accession>
<dbReference type="Proteomes" id="UP000298327">
    <property type="component" value="Unassembled WGS sequence"/>
</dbReference>
<dbReference type="STRING" id="205917.A0A4Y9YG34"/>
<dbReference type="AlphaFoldDB" id="A0A4Y9YG34"/>
<dbReference type="EMBL" id="SEOQ01000516">
    <property type="protein sequence ID" value="TFY61315.1"/>
    <property type="molecule type" value="Genomic_DNA"/>
</dbReference>
<feature type="non-terminal residue" evidence="2">
    <location>
        <position position="159"/>
    </location>
</feature>
<comment type="caution">
    <text evidence="2">The sequence shown here is derived from an EMBL/GenBank/DDBJ whole genome shotgun (WGS) entry which is preliminary data.</text>
</comment>
<evidence type="ECO:0000313" key="3">
    <source>
        <dbReference type="Proteomes" id="UP000298327"/>
    </source>
</evidence>
<dbReference type="OrthoDB" id="5529571at2759"/>
<proteinExistence type="predicted"/>
<name>A0A4Y9YG34_9AGAM</name>
<keyword evidence="3" id="KW-1185">Reference proteome</keyword>
<feature type="compositionally biased region" description="Basic and acidic residues" evidence="1">
    <location>
        <begin position="142"/>
        <end position="151"/>
    </location>
</feature>
<evidence type="ECO:0000256" key="1">
    <source>
        <dbReference type="SAM" id="MobiDB-lite"/>
    </source>
</evidence>
<organism evidence="2 3">
    <name type="scientific">Dentipellis fragilis</name>
    <dbReference type="NCBI Taxonomy" id="205917"/>
    <lineage>
        <taxon>Eukaryota</taxon>
        <taxon>Fungi</taxon>
        <taxon>Dikarya</taxon>
        <taxon>Basidiomycota</taxon>
        <taxon>Agaricomycotina</taxon>
        <taxon>Agaricomycetes</taxon>
        <taxon>Russulales</taxon>
        <taxon>Hericiaceae</taxon>
        <taxon>Dentipellis</taxon>
    </lineage>
</organism>
<sequence>MEHDTSPLTHPEGEDLLQAALDIAFSVEDLPRQSATAPEPTPASQPESEPAPREQPAPLTVEPTPSAPRSDTEDAPASAVSAEDYEAWKVEYDAQVAVWHKESAAVREHAAAERAKWESIREREQREFKTVSESWESVSGREAQEHEHEREQEQEELGA</sequence>
<evidence type="ECO:0008006" key="4">
    <source>
        <dbReference type="Google" id="ProtNLM"/>
    </source>
</evidence>
<evidence type="ECO:0000313" key="2">
    <source>
        <dbReference type="EMBL" id="TFY61315.1"/>
    </source>
</evidence>
<reference evidence="2 3" key="1">
    <citation type="submission" date="2019-02" db="EMBL/GenBank/DDBJ databases">
        <title>Genome sequencing of the rare red list fungi Dentipellis fragilis.</title>
        <authorList>
            <person name="Buettner E."/>
            <person name="Kellner H."/>
        </authorList>
    </citation>
    <scope>NUCLEOTIDE SEQUENCE [LARGE SCALE GENOMIC DNA]</scope>
    <source>
        <strain evidence="2 3">DSM 105465</strain>
    </source>
</reference>